<comment type="caution">
    <text evidence="3">The sequence shown here is derived from an EMBL/GenBank/DDBJ whole genome shotgun (WGS) entry which is preliminary data.</text>
</comment>
<feature type="domain" description="YokE-like PH" evidence="2">
    <location>
        <begin position="13"/>
        <end position="105"/>
    </location>
</feature>
<evidence type="ECO:0008006" key="4">
    <source>
        <dbReference type="Google" id="ProtNLM"/>
    </source>
</evidence>
<evidence type="ECO:0000259" key="2">
    <source>
        <dbReference type="Pfam" id="PF14470"/>
    </source>
</evidence>
<dbReference type="Pfam" id="PF09851">
    <property type="entry name" value="SHOCT"/>
    <property type="match status" value="1"/>
</dbReference>
<sequence length="188" mass="21396">MSQNLPKGLIENLEPNEKVLYAVKKRIGLELPKWLVVTDRRIIAFDEKILGRYEFKAIPYEKLEKVSYHGGAIGAEFTIEVEGGEKIRLTWLDKEEGRKAINAIYEAVKAIAIEPPTIEKKKGVIGEDIAVIKPKEVVMRSKQIVASIPTTSKSDVAELLKQLKELRDRGVITEEEYKEKVRKLLEKI</sequence>
<dbReference type="InterPro" id="IPR039519">
    <property type="entry name" value="YokE-like_PH"/>
</dbReference>
<dbReference type="EMBL" id="DSEU01000023">
    <property type="protein sequence ID" value="HEM66622.1"/>
    <property type="molecule type" value="Genomic_DNA"/>
</dbReference>
<gene>
    <name evidence="3" type="ORF">ENO26_03485</name>
</gene>
<dbReference type="AlphaFoldDB" id="A0A7J2U370"/>
<evidence type="ECO:0000259" key="1">
    <source>
        <dbReference type="Pfam" id="PF09851"/>
    </source>
</evidence>
<feature type="domain" description="SHOCT" evidence="1">
    <location>
        <begin position="160"/>
        <end position="185"/>
    </location>
</feature>
<organism evidence="3">
    <name type="scientific">Ignisphaera aggregans</name>
    <dbReference type="NCBI Taxonomy" id="334771"/>
    <lineage>
        <taxon>Archaea</taxon>
        <taxon>Thermoproteota</taxon>
        <taxon>Thermoprotei</taxon>
        <taxon>Desulfurococcales</taxon>
        <taxon>Desulfurococcaceae</taxon>
        <taxon>Ignisphaera</taxon>
    </lineage>
</organism>
<dbReference type="Pfam" id="PF14470">
    <property type="entry name" value="bPH_3"/>
    <property type="match status" value="1"/>
</dbReference>
<accession>A0A7J2U370</accession>
<dbReference type="InterPro" id="IPR018649">
    <property type="entry name" value="SHOCT"/>
</dbReference>
<protein>
    <recommendedName>
        <fullName evidence="4">PH domain-containing protein</fullName>
    </recommendedName>
</protein>
<proteinExistence type="predicted"/>
<name>A0A7J2U370_9CREN</name>
<evidence type="ECO:0000313" key="3">
    <source>
        <dbReference type="EMBL" id="HEM66622.1"/>
    </source>
</evidence>
<reference evidence="3" key="1">
    <citation type="journal article" date="2020" name="mSystems">
        <title>Genome- and Community-Level Interaction Insights into Carbon Utilization and Element Cycling Functions of Hydrothermarchaeota in Hydrothermal Sediment.</title>
        <authorList>
            <person name="Zhou Z."/>
            <person name="Liu Y."/>
            <person name="Xu W."/>
            <person name="Pan J."/>
            <person name="Luo Z.H."/>
            <person name="Li M."/>
        </authorList>
    </citation>
    <scope>NUCLEOTIDE SEQUENCE [LARGE SCALE GENOMIC DNA]</scope>
    <source>
        <strain evidence="3">SpSt-125</strain>
    </source>
</reference>